<protein>
    <submittedName>
        <fullName evidence="1">Uncharacterized protein</fullName>
    </submittedName>
</protein>
<gene>
    <name evidence="1" type="ORF">SLEP1_g31061</name>
</gene>
<dbReference type="Proteomes" id="UP001054252">
    <property type="component" value="Unassembled WGS sequence"/>
</dbReference>
<proteinExistence type="predicted"/>
<organism evidence="1 2">
    <name type="scientific">Rubroshorea leprosula</name>
    <dbReference type="NCBI Taxonomy" id="152421"/>
    <lineage>
        <taxon>Eukaryota</taxon>
        <taxon>Viridiplantae</taxon>
        <taxon>Streptophyta</taxon>
        <taxon>Embryophyta</taxon>
        <taxon>Tracheophyta</taxon>
        <taxon>Spermatophyta</taxon>
        <taxon>Magnoliopsida</taxon>
        <taxon>eudicotyledons</taxon>
        <taxon>Gunneridae</taxon>
        <taxon>Pentapetalae</taxon>
        <taxon>rosids</taxon>
        <taxon>malvids</taxon>
        <taxon>Malvales</taxon>
        <taxon>Dipterocarpaceae</taxon>
        <taxon>Rubroshorea</taxon>
    </lineage>
</organism>
<name>A0AAV5K4L0_9ROSI</name>
<evidence type="ECO:0000313" key="2">
    <source>
        <dbReference type="Proteomes" id="UP001054252"/>
    </source>
</evidence>
<keyword evidence="2" id="KW-1185">Reference proteome</keyword>
<dbReference type="AlphaFoldDB" id="A0AAV5K4L0"/>
<dbReference type="EMBL" id="BPVZ01000056">
    <property type="protein sequence ID" value="GKV21027.1"/>
    <property type="molecule type" value="Genomic_DNA"/>
</dbReference>
<reference evidence="1 2" key="1">
    <citation type="journal article" date="2021" name="Commun. Biol.">
        <title>The genome of Shorea leprosula (Dipterocarpaceae) highlights the ecological relevance of drought in aseasonal tropical rainforests.</title>
        <authorList>
            <person name="Ng K.K.S."/>
            <person name="Kobayashi M.J."/>
            <person name="Fawcett J.A."/>
            <person name="Hatakeyama M."/>
            <person name="Paape T."/>
            <person name="Ng C.H."/>
            <person name="Ang C.C."/>
            <person name="Tnah L.H."/>
            <person name="Lee C.T."/>
            <person name="Nishiyama T."/>
            <person name="Sese J."/>
            <person name="O'Brien M.J."/>
            <person name="Copetti D."/>
            <person name="Mohd Noor M.I."/>
            <person name="Ong R.C."/>
            <person name="Putra M."/>
            <person name="Sireger I.Z."/>
            <person name="Indrioko S."/>
            <person name="Kosugi Y."/>
            <person name="Izuno A."/>
            <person name="Isagi Y."/>
            <person name="Lee S.L."/>
            <person name="Shimizu K.K."/>
        </authorList>
    </citation>
    <scope>NUCLEOTIDE SEQUENCE [LARGE SCALE GENOMIC DNA]</scope>
    <source>
        <strain evidence="1">214</strain>
    </source>
</reference>
<comment type="caution">
    <text evidence="1">The sequence shown here is derived from an EMBL/GenBank/DDBJ whole genome shotgun (WGS) entry which is preliminary data.</text>
</comment>
<evidence type="ECO:0000313" key="1">
    <source>
        <dbReference type="EMBL" id="GKV21027.1"/>
    </source>
</evidence>
<accession>A0AAV5K4L0</accession>
<sequence length="34" mass="3986">MEDMDFIKLLALWSKNNKFGSSSFLIIELIHDQT</sequence>